<dbReference type="PANTHER" id="PTHR33937">
    <property type="entry name" value="IRON-MOLYBDENUM PROTEIN-RELATED-RELATED"/>
    <property type="match status" value="1"/>
</dbReference>
<dbReference type="OrthoDB" id="9797941at2"/>
<reference evidence="4 5" key="1">
    <citation type="submission" date="2017-01" db="EMBL/GenBank/DDBJ databases">
        <authorList>
            <person name="Mah S.A."/>
            <person name="Swanson W.J."/>
            <person name="Moy G.W."/>
            <person name="Vacquier V.D."/>
        </authorList>
    </citation>
    <scope>NUCLEOTIDE SEQUENCE [LARGE SCALE GENOMIC DNA]</scope>
    <source>
        <strain evidence="4 5">DSM 11589</strain>
    </source>
</reference>
<protein>
    <submittedName>
        <fullName evidence="4">Nitrogen fixation protein NifX</fullName>
    </submittedName>
</protein>
<sequence length="144" mass="16481">MRVAVATQDLTRIDAHFGWAKHMMFFDISAEGYHLVRTHRFRGPLQADGDPAKLAAKIRTLRGCSLVFVQDIGLEASARLNSLHIQAVRSYANRPISEALEDLVSRLRQRPPRWLRREEQRSRQSQTRLSLRAFSVLSGSLQML</sequence>
<gene>
    <name evidence="4" type="ORF">SAMN05421779_101158</name>
</gene>
<feature type="domain" description="Dinitrogenase iron-molybdenum cofactor biosynthesis" evidence="3">
    <location>
        <begin position="11"/>
        <end position="104"/>
    </location>
</feature>
<dbReference type="AlphaFoldDB" id="A0A1N7IIM7"/>
<dbReference type="InterPro" id="IPR034169">
    <property type="entry name" value="NifX-like"/>
</dbReference>
<dbReference type="CDD" id="cd00853">
    <property type="entry name" value="NifX"/>
    <property type="match status" value="1"/>
</dbReference>
<comment type="similarity">
    <text evidence="1">Belongs to the NifX/NifY family.</text>
</comment>
<accession>A0A1N7IIM7</accession>
<dbReference type="Proteomes" id="UP000185678">
    <property type="component" value="Unassembled WGS sequence"/>
</dbReference>
<dbReference type="InterPro" id="IPR003731">
    <property type="entry name" value="Di-Nase_FeMo-co_biosynth"/>
</dbReference>
<name>A0A1N7IIM7_9PROT</name>
<evidence type="ECO:0000313" key="4">
    <source>
        <dbReference type="EMBL" id="SIS36953.1"/>
    </source>
</evidence>
<dbReference type="InterPro" id="IPR051840">
    <property type="entry name" value="NifX/NifY_domain"/>
</dbReference>
<evidence type="ECO:0000256" key="1">
    <source>
        <dbReference type="ARBA" id="ARBA00010285"/>
    </source>
</evidence>
<evidence type="ECO:0000256" key="2">
    <source>
        <dbReference type="ARBA" id="ARBA00023231"/>
    </source>
</evidence>
<proteinExistence type="inferred from homology"/>
<organism evidence="4 5">
    <name type="scientific">Insolitispirillum peregrinum</name>
    <dbReference type="NCBI Taxonomy" id="80876"/>
    <lineage>
        <taxon>Bacteria</taxon>
        <taxon>Pseudomonadati</taxon>
        <taxon>Pseudomonadota</taxon>
        <taxon>Alphaproteobacteria</taxon>
        <taxon>Rhodospirillales</taxon>
        <taxon>Novispirillaceae</taxon>
        <taxon>Insolitispirillum</taxon>
    </lineage>
</organism>
<dbReference type="Pfam" id="PF02579">
    <property type="entry name" value="Nitro_FeMo-Co"/>
    <property type="match status" value="1"/>
</dbReference>
<keyword evidence="2" id="KW-0535">Nitrogen fixation</keyword>
<keyword evidence="5" id="KW-1185">Reference proteome</keyword>
<dbReference type="InterPro" id="IPR036105">
    <property type="entry name" value="DiNase_FeMo-co_biosyn_sf"/>
</dbReference>
<dbReference type="RefSeq" id="WP_076398081.1">
    <property type="nucleotide sequence ID" value="NZ_FTOA01000001.1"/>
</dbReference>
<evidence type="ECO:0000259" key="3">
    <source>
        <dbReference type="Pfam" id="PF02579"/>
    </source>
</evidence>
<evidence type="ECO:0000313" key="5">
    <source>
        <dbReference type="Proteomes" id="UP000185678"/>
    </source>
</evidence>
<dbReference type="EMBL" id="FTOA01000001">
    <property type="protein sequence ID" value="SIS36953.1"/>
    <property type="molecule type" value="Genomic_DNA"/>
</dbReference>
<dbReference type="STRING" id="80876.SAMN05421779_101158"/>
<dbReference type="Gene3D" id="3.30.420.130">
    <property type="entry name" value="Dinitrogenase iron-molybdenum cofactor biosynthesis domain"/>
    <property type="match status" value="1"/>
</dbReference>
<dbReference type="SUPFAM" id="SSF53146">
    <property type="entry name" value="Nitrogenase accessory factor-like"/>
    <property type="match status" value="1"/>
</dbReference>
<dbReference type="PANTHER" id="PTHR33937:SF1">
    <property type="entry name" value="IRON-MOLIBDENUM COFACTOR PROCESSING PROTEIN"/>
    <property type="match status" value="1"/>
</dbReference>